<keyword evidence="6" id="KW-0804">Transcription</keyword>
<keyword evidence="4" id="KW-0862">Zinc</keyword>
<keyword evidence="12" id="KW-1185">Reference proteome</keyword>
<evidence type="ECO:0000256" key="6">
    <source>
        <dbReference type="ARBA" id="ARBA00023163"/>
    </source>
</evidence>
<dbReference type="SMART" id="SM00576">
    <property type="entry name" value="BTP"/>
    <property type="match status" value="1"/>
</dbReference>
<evidence type="ECO:0000313" key="12">
    <source>
        <dbReference type="Proteomes" id="UP000663879"/>
    </source>
</evidence>
<feature type="compositionally biased region" description="Low complexity" evidence="9">
    <location>
        <begin position="704"/>
        <end position="722"/>
    </location>
</feature>
<feature type="compositionally biased region" description="Polar residues" evidence="9">
    <location>
        <begin position="540"/>
        <end position="575"/>
    </location>
</feature>
<comment type="caution">
    <text evidence="11">The sequence shown here is derived from an EMBL/GenBank/DDBJ whole genome shotgun (WGS) entry which is preliminary data.</text>
</comment>
<dbReference type="Pfam" id="PF00628">
    <property type="entry name" value="PHD"/>
    <property type="match status" value="1"/>
</dbReference>
<dbReference type="GO" id="GO:0002039">
    <property type="term" value="F:p53 binding"/>
    <property type="evidence" value="ECO:0007669"/>
    <property type="project" value="TreeGrafter"/>
</dbReference>
<evidence type="ECO:0000256" key="2">
    <source>
        <dbReference type="ARBA" id="ARBA00022723"/>
    </source>
</evidence>
<dbReference type="GO" id="GO:0005669">
    <property type="term" value="C:transcription factor TFIID complex"/>
    <property type="evidence" value="ECO:0007669"/>
    <property type="project" value="TreeGrafter"/>
</dbReference>
<dbReference type="Gene3D" id="3.30.40.10">
    <property type="entry name" value="Zinc/RING finger domain, C3HC4 (zinc finger)"/>
    <property type="match status" value="1"/>
</dbReference>
<feature type="compositionally biased region" description="Basic and acidic residues" evidence="9">
    <location>
        <begin position="730"/>
        <end position="741"/>
    </location>
</feature>
<evidence type="ECO:0000256" key="8">
    <source>
        <dbReference type="PROSITE-ProRule" id="PRU00146"/>
    </source>
</evidence>
<keyword evidence="3 8" id="KW-0863">Zinc-finger</keyword>
<comment type="subcellular location">
    <subcellularLocation>
        <location evidence="1">Nucleus</location>
    </subcellularLocation>
</comment>
<keyword evidence="5" id="KW-0805">Transcription regulation</keyword>
<accession>A0A814FAJ9</accession>
<evidence type="ECO:0000313" key="11">
    <source>
        <dbReference type="EMBL" id="CAF0979030.1"/>
    </source>
</evidence>
<name>A0A814FAJ9_9BILA</name>
<feature type="compositionally biased region" description="Basic and acidic residues" evidence="9">
    <location>
        <begin position="448"/>
        <end position="467"/>
    </location>
</feature>
<evidence type="ECO:0000256" key="3">
    <source>
        <dbReference type="ARBA" id="ARBA00022771"/>
    </source>
</evidence>
<dbReference type="InterPro" id="IPR001965">
    <property type="entry name" value="Znf_PHD"/>
</dbReference>
<dbReference type="Pfam" id="PF07524">
    <property type="entry name" value="Bromo_TP"/>
    <property type="match status" value="1"/>
</dbReference>
<dbReference type="Gene3D" id="1.10.20.10">
    <property type="entry name" value="Histone, subunit A"/>
    <property type="match status" value="1"/>
</dbReference>
<dbReference type="GO" id="GO:0045944">
    <property type="term" value="P:positive regulation of transcription by RNA polymerase II"/>
    <property type="evidence" value="ECO:0007669"/>
    <property type="project" value="TreeGrafter"/>
</dbReference>
<feature type="compositionally biased region" description="Low complexity" evidence="9">
    <location>
        <begin position="682"/>
        <end position="697"/>
    </location>
</feature>
<feature type="compositionally biased region" description="Polar residues" evidence="9">
    <location>
        <begin position="869"/>
        <end position="892"/>
    </location>
</feature>
<feature type="compositionally biased region" description="Basic and acidic residues" evidence="9">
    <location>
        <begin position="495"/>
        <end position="515"/>
    </location>
</feature>
<dbReference type="GO" id="GO:0008270">
    <property type="term" value="F:zinc ion binding"/>
    <property type="evidence" value="ECO:0007669"/>
    <property type="project" value="UniProtKB-KW"/>
</dbReference>
<dbReference type="InterPro" id="IPR019786">
    <property type="entry name" value="Zinc_finger_PHD-type_CS"/>
</dbReference>
<dbReference type="SUPFAM" id="SSF57903">
    <property type="entry name" value="FYVE/PHD zinc finger"/>
    <property type="match status" value="1"/>
</dbReference>
<dbReference type="InterPro" id="IPR009072">
    <property type="entry name" value="Histone-fold"/>
</dbReference>
<feature type="compositionally biased region" description="Basic residues" evidence="9">
    <location>
        <begin position="516"/>
        <end position="527"/>
    </location>
</feature>
<dbReference type="InterPro" id="IPR011011">
    <property type="entry name" value="Znf_FYVE_PHD"/>
</dbReference>
<feature type="domain" description="PHD-type" evidence="10">
    <location>
        <begin position="1021"/>
        <end position="1071"/>
    </location>
</feature>
<gene>
    <name evidence="11" type="ORF">OXX778_LOCUS15319</name>
</gene>
<evidence type="ECO:0000256" key="1">
    <source>
        <dbReference type="ARBA" id="ARBA00004123"/>
    </source>
</evidence>
<dbReference type="InterPro" id="IPR013083">
    <property type="entry name" value="Znf_RING/FYVE/PHD"/>
</dbReference>
<dbReference type="AlphaFoldDB" id="A0A814FAJ9"/>
<dbReference type="PROSITE" id="PS01359">
    <property type="entry name" value="ZF_PHD_1"/>
    <property type="match status" value="1"/>
</dbReference>
<dbReference type="InterPro" id="IPR006565">
    <property type="entry name" value="BTP"/>
</dbReference>
<dbReference type="PANTHER" id="PTHR46452">
    <property type="entry name" value="TRANSCRIPTION INITIATION FACTOR TFIID SUBUNIT 3"/>
    <property type="match status" value="1"/>
</dbReference>
<keyword evidence="7" id="KW-0539">Nucleus</keyword>
<dbReference type="InterPro" id="IPR019787">
    <property type="entry name" value="Znf_PHD-finger"/>
</dbReference>
<evidence type="ECO:0000256" key="4">
    <source>
        <dbReference type="ARBA" id="ARBA00022833"/>
    </source>
</evidence>
<dbReference type="OrthoDB" id="436852at2759"/>
<evidence type="ECO:0000256" key="9">
    <source>
        <dbReference type="SAM" id="MobiDB-lite"/>
    </source>
</evidence>
<feature type="compositionally biased region" description="Low complexity" evidence="9">
    <location>
        <begin position="628"/>
        <end position="648"/>
    </location>
</feature>
<evidence type="ECO:0000256" key="7">
    <source>
        <dbReference type="ARBA" id="ARBA00023242"/>
    </source>
</evidence>
<feature type="region of interest" description="Disordered" evidence="9">
    <location>
        <begin position="448"/>
        <end position="759"/>
    </location>
</feature>
<sequence length="1126" mass="129111">MSSINYYRSLLKVSVSQLLQTVGFQSAQSTALDILVEILERYIGLLSKTSHDFAELCNRSEPCSDDVARAFDKHKISIPDLEEFVKYVDTPEFELRKHLSENFLESNKSDRILPEDIRKKAKLKQKQKSYRDYLGYCDDATNKEIIERQSDEEYEFIYDYMPLMTLDKEKIQEAEKIMSETNQNSLEEMSKEAQMTEEVTHIVKNGQKFKNSTWKSVYEPKFIKNNKENESVENKMLVDSKEPVAPSAKLPPYFHKPKSKYKKHVYLNAINFCNKSIPHSQVLQTDLLEQAETKLKKPEAEPIEIETIVEISDKLDEGKVIKIAESEQNIKPLVKNVSIVDQMMESLVTKYTTPSITQNPPPQSNVKIKIKETKTVESKETIKEPLVVNETIPKLKLSLQNEVKIEKEINLVNKHDENVKNNVKVEKPEIIAESILWKPICTDENLPETEKTEKVKTETETNKDDGSHKHKKKKKNKDKSKNKDKDKEKKHKKKSDKEKGDKDETDEKKRKEEKKMRKMLKKQKKKMEKAAAALAMASSGVDTSTIGSTSMTTVDTSQLSQNTEAIPTPKKQTPLVQKPEEPKLPKLKLKLNPNDTPKPRPSISQEQIEPINFSTPQNHKNIQRPITQQRPNQQQQQQQSQKPRLNQSLPDLELGEITKKRPPQPPQPTQQQKSQPPPGPPQKQQIKTNNNQQTNPIKQKHVNPSPQQHQQQQQQSKPLQKSTPNQAPVQKKDVPKKEVQKSRPVSQQQPAPPPIPNPQQQLNQIQEQLFLQEVQNALAQEAMAREAILQEAYNNPQLLPILLPLLQNQAMMNPGFDLNSLIAQASLQSLSASQLLEVQQLTQAQMAAQFQAAQQQTPNPSKKRKTMDGGQSSEQMNRSQNKPRSSGMDQSFKRNNISHNELSQEFISLEPDESLVEQVDDYTESNEYKWHQMRVKQEEDSLREQLNALNMSRLTPGNSKKNKLDVVFTPDVNSSTPIQKKRNDTLMNHHQQPSSVNKNKSAPMKIIGQVVQETEVNSNQYWSCPACNKSDDSAPMIACDSCDDWYHWHCIGLTEEPPQNQNWYCYKCGSKPDALNSNRNEIDLIDVETHEPNDMNEITNSLMNSYSSQQIHSDYLTSLKIKKKKK</sequence>
<dbReference type="SMART" id="SM00249">
    <property type="entry name" value="PHD"/>
    <property type="match status" value="1"/>
</dbReference>
<dbReference type="GO" id="GO:0046982">
    <property type="term" value="F:protein heterodimerization activity"/>
    <property type="evidence" value="ECO:0007669"/>
    <property type="project" value="InterPro"/>
</dbReference>
<dbReference type="PANTHER" id="PTHR46452:SF1">
    <property type="entry name" value="TRANSCRIPTION INITIATION FACTOR TFIID SUBUNIT 3"/>
    <property type="match status" value="1"/>
</dbReference>
<keyword evidence="2" id="KW-0479">Metal-binding</keyword>
<dbReference type="EMBL" id="CAJNOC010003354">
    <property type="protein sequence ID" value="CAF0979030.1"/>
    <property type="molecule type" value="Genomic_DNA"/>
</dbReference>
<evidence type="ECO:0000259" key="10">
    <source>
        <dbReference type="PROSITE" id="PS50016"/>
    </source>
</evidence>
<protein>
    <recommendedName>
        <fullName evidence="10">PHD-type domain-containing protein</fullName>
    </recommendedName>
</protein>
<evidence type="ECO:0000256" key="5">
    <source>
        <dbReference type="ARBA" id="ARBA00023015"/>
    </source>
</evidence>
<dbReference type="Proteomes" id="UP000663879">
    <property type="component" value="Unassembled WGS sequence"/>
</dbReference>
<organism evidence="11 12">
    <name type="scientific">Brachionus calyciflorus</name>
    <dbReference type="NCBI Taxonomy" id="104777"/>
    <lineage>
        <taxon>Eukaryota</taxon>
        <taxon>Metazoa</taxon>
        <taxon>Spiralia</taxon>
        <taxon>Gnathifera</taxon>
        <taxon>Rotifera</taxon>
        <taxon>Eurotatoria</taxon>
        <taxon>Monogononta</taxon>
        <taxon>Pseudotrocha</taxon>
        <taxon>Ploima</taxon>
        <taxon>Brachionidae</taxon>
        <taxon>Brachionus</taxon>
    </lineage>
</organism>
<reference evidence="11" key="1">
    <citation type="submission" date="2021-02" db="EMBL/GenBank/DDBJ databases">
        <authorList>
            <person name="Nowell W R."/>
        </authorList>
    </citation>
    <scope>NUCLEOTIDE SEQUENCE</scope>
    <source>
        <strain evidence="11">Ploen Becks lab</strain>
    </source>
</reference>
<feature type="compositionally biased region" description="Basic residues" evidence="9">
    <location>
        <begin position="468"/>
        <end position="478"/>
    </location>
</feature>
<feature type="compositionally biased region" description="Polar residues" evidence="9">
    <location>
        <begin position="602"/>
        <end position="627"/>
    </location>
</feature>
<proteinExistence type="predicted"/>
<feature type="region of interest" description="Disordered" evidence="9">
    <location>
        <begin position="851"/>
        <end position="892"/>
    </location>
</feature>
<dbReference type="PROSITE" id="PS50016">
    <property type="entry name" value="ZF_PHD_2"/>
    <property type="match status" value="1"/>
</dbReference>
<dbReference type="CDD" id="cd15522">
    <property type="entry name" value="PHD_TAF3"/>
    <property type="match status" value="1"/>
</dbReference>